<name>A0A2W5T222_9BACT</name>
<dbReference type="GO" id="GO:0003700">
    <property type="term" value="F:DNA-binding transcription factor activity"/>
    <property type="evidence" value="ECO:0007669"/>
    <property type="project" value="InterPro"/>
</dbReference>
<comment type="similarity">
    <text evidence="1">Belongs to the LysR transcriptional regulatory family.</text>
</comment>
<keyword evidence="3" id="KW-0238">DNA-binding</keyword>
<evidence type="ECO:0000256" key="1">
    <source>
        <dbReference type="ARBA" id="ARBA00009437"/>
    </source>
</evidence>
<evidence type="ECO:0000256" key="2">
    <source>
        <dbReference type="ARBA" id="ARBA00023015"/>
    </source>
</evidence>
<proteinExistence type="inferred from homology"/>
<gene>
    <name evidence="6" type="ORF">DI536_22755</name>
</gene>
<dbReference type="Pfam" id="PF00126">
    <property type="entry name" value="HTH_1"/>
    <property type="match status" value="1"/>
</dbReference>
<dbReference type="CDD" id="cd05466">
    <property type="entry name" value="PBP2_LTTR_substrate"/>
    <property type="match status" value="1"/>
</dbReference>
<evidence type="ECO:0000256" key="4">
    <source>
        <dbReference type="ARBA" id="ARBA00023163"/>
    </source>
</evidence>
<dbReference type="SUPFAM" id="SSF46785">
    <property type="entry name" value="Winged helix' DNA-binding domain"/>
    <property type="match status" value="1"/>
</dbReference>
<comment type="caution">
    <text evidence="6">The sequence shown here is derived from an EMBL/GenBank/DDBJ whole genome shotgun (WGS) entry which is preliminary data.</text>
</comment>
<organism evidence="6 7">
    <name type="scientific">Archangium gephyra</name>
    <dbReference type="NCBI Taxonomy" id="48"/>
    <lineage>
        <taxon>Bacteria</taxon>
        <taxon>Pseudomonadati</taxon>
        <taxon>Myxococcota</taxon>
        <taxon>Myxococcia</taxon>
        <taxon>Myxococcales</taxon>
        <taxon>Cystobacterineae</taxon>
        <taxon>Archangiaceae</taxon>
        <taxon>Archangium</taxon>
    </lineage>
</organism>
<dbReference type="SUPFAM" id="SSF53850">
    <property type="entry name" value="Periplasmic binding protein-like II"/>
    <property type="match status" value="1"/>
</dbReference>
<dbReference type="PANTHER" id="PTHR30126:SF39">
    <property type="entry name" value="HTH-TYPE TRANSCRIPTIONAL REGULATOR CYSL"/>
    <property type="match status" value="1"/>
</dbReference>
<dbReference type="InterPro" id="IPR036390">
    <property type="entry name" value="WH_DNA-bd_sf"/>
</dbReference>
<dbReference type="PROSITE" id="PS50931">
    <property type="entry name" value="HTH_LYSR"/>
    <property type="match status" value="1"/>
</dbReference>
<dbReference type="Pfam" id="PF03466">
    <property type="entry name" value="LysR_substrate"/>
    <property type="match status" value="1"/>
</dbReference>
<reference evidence="6 7" key="1">
    <citation type="submission" date="2017-08" db="EMBL/GenBank/DDBJ databases">
        <title>Infants hospitalized years apart are colonized by the same room-sourced microbial strains.</title>
        <authorList>
            <person name="Brooks B."/>
            <person name="Olm M.R."/>
            <person name="Firek B.A."/>
            <person name="Baker R."/>
            <person name="Thomas B.C."/>
            <person name="Morowitz M.J."/>
            <person name="Banfield J.F."/>
        </authorList>
    </citation>
    <scope>NUCLEOTIDE SEQUENCE [LARGE SCALE GENOMIC DNA]</scope>
    <source>
        <strain evidence="6">S2_003_000_R2_14</strain>
    </source>
</reference>
<dbReference type="Proteomes" id="UP000249061">
    <property type="component" value="Unassembled WGS sequence"/>
</dbReference>
<dbReference type="InterPro" id="IPR005119">
    <property type="entry name" value="LysR_subst-bd"/>
</dbReference>
<accession>A0A2W5T222</accession>
<dbReference type="InterPro" id="IPR036388">
    <property type="entry name" value="WH-like_DNA-bd_sf"/>
</dbReference>
<dbReference type="InterPro" id="IPR000847">
    <property type="entry name" value="LysR_HTH_N"/>
</dbReference>
<evidence type="ECO:0000313" key="6">
    <source>
        <dbReference type="EMBL" id="PZR09400.1"/>
    </source>
</evidence>
<dbReference type="EMBL" id="QFQP01000021">
    <property type="protein sequence ID" value="PZR09400.1"/>
    <property type="molecule type" value="Genomic_DNA"/>
</dbReference>
<keyword evidence="4" id="KW-0804">Transcription</keyword>
<dbReference type="Gene3D" id="3.40.190.10">
    <property type="entry name" value="Periplasmic binding protein-like II"/>
    <property type="match status" value="2"/>
</dbReference>
<evidence type="ECO:0000256" key="3">
    <source>
        <dbReference type="ARBA" id="ARBA00023125"/>
    </source>
</evidence>
<sequence length="300" mass="32125">MKPELRSDRLAIFDAVVRHGGFSAAARVLGLPQSSVSQHVAALEQDIGTQLVDRSSRRLRLTEAGQSLAAHARTVLDALDASRAALQQLGSAVSGSLALGASDTLATHLLPPVLAAFRSAHPDVELRLDNRPSPTLAERVASRELDLAVVTLPLPPGSPQVSRLKQVPLVPQHDVVIAPPTHELASRQRVKLSELARHPLVLLDRTTGSRAWLERHFAAEHLEPRVVMEMSSLEVLKRLVALGFGVSVVPELAVRAEVSAKELVTRPLAGAERRMVGLLLPPSPSRAALAFAELARSTLG</sequence>
<dbReference type="AlphaFoldDB" id="A0A2W5T222"/>
<evidence type="ECO:0000313" key="7">
    <source>
        <dbReference type="Proteomes" id="UP000249061"/>
    </source>
</evidence>
<protein>
    <recommendedName>
        <fullName evidence="5">HTH lysR-type domain-containing protein</fullName>
    </recommendedName>
</protein>
<keyword evidence="2" id="KW-0805">Transcription regulation</keyword>
<dbReference type="GO" id="GO:0000976">
    <property type="term" value="F:transcription cis-regulatory region binding"/>
    <property type="evidence" value="ECO:0007669"/>
    <property type="project" value="TreeGrafter"/>
</dbReference>
<dbReference type="PRINTS" id="PR00039">
    <property type="entry name" value="HTHLYSR"/>
</dbReference>
<dbReference type="FunFam" id="1.10.10.10:FF:000001">
    <property type="entry name" value="LysR family transcriptional regulator"/>
    <property type="match status" value="1"/>
</dbReference>
<evidence type="ECO:0000259" key="5">
    <source>
        <dbReference type="PROSITE" id="PS50931"/>
    </source>
</evidence>
<dbReference type="Gene3D" id="1.10.10.10">
    <property type="entry name" value="Winged helix-like DNA-binding domain superfamily/Winged helix DNA-binding domain"/>
    <property type="match status" value="1"/>
</dbReference>
<dbReference type="PANTHER" id="PTHR30126">
    <property type="entry name" value="HTH-TYPE TRANSCRIPTIONAL REGULATOR"/>
    <property type="match status" value="1"/>
</dbReference>
<feature type="domain" description="HTH lysR-type" evidence="5">
    <location>
        <begin position="5"/>
        <end position="62"/>
    </location>
</feature>